<protein>
    <recommendedName>
        <fullName evidence="4">Adhesin domain-containing protein</fullName>
    </recommendedName>
</protein>
<evidence type="ECO:0000313" key="3">
    <source>
        <dbReference type="Proteomes" id="UP000505306"/>
    </source>
</evidence>
<organism evidence="2 3">
    <name type="scientific">Rasiella rasia</name>
    <dbReference type="NCBI Taxonomy" id="2744027"/>
    <lineage>
        <taxon>Bacteria</taxon>
        <taxon>Pseudomonadati</taxon>
        <taxon>Bacteroidota</taxon>
        <taxon>Flavobacteriia</taxon>
        <taxon>Flavobacteriales</taxon>
        <taxon>Flavobacteriaceae</taxon>
        <taxon>Rasiella</taxon>
    </lineage>
</organism>
<dbReference type="RefSeq" id="WP_164680605.1">
    <property type="nucleotide sequence ID" value="NZ_CP049057.1"/>
</dbReference>
<evidence type="ECO:0000313" key="2">
    <source>
        <dbReference type="EMBL" id="QIE60593.1"/>
    </source>
</evidence>
<accession>A0A6G6GQ84</accession>
<dbReference type="AlphaFoldDB" id="A0A6G6GQ84"/>
<name>A0A6G6GQ84_9FLAO</name>
<feature type="chain" id="PRO_5026092880" description="Adhesin domain-containing protein" evidence="1">
    <location>
        <begin position="26"/>
        <end position="539"/>
    </location>
</feature>
<proteinExistence type="predicted"/>
<evidence type="ECO:0000256" key="1">
    <source>
        <dbReference type="SAM" id="SignalP"/>
    </source>
</evidence>
<dbReference type="Proteomes" id="UP000505306">
    <property type="component" value="Chromosome"/>
</dbReference>
<reference evidence="2 3" key="1">
    <citation type="submission" date="2020-02" db="EMBL/GenBank/DDBJ databases">
        <title>Complete genome sequence of Flavobacteriaceae bacterium.</title>
        <authorList>
            <person name="Kim S.-J."/>
            <person name="Kim Y.-S."/>
            <person name="Kim K.-H."/>
        </authorList>
    </citation>
    <scope>NUCLEOTIDE SEQUENCE [LARGE SCALE GENOMIC DNA]</scope>
    <source>
        <strain evidence="2 3">RR4-40</strain>
    </source>
</reference>
<dbReference type="KEGG" id="mgel:G5B37_13770"/>
<feature type="signal peptide" evidence="1">
    <location>
        <begin position="1"/>
        <end position="25"/>
    </location>
</feature>
<gene>
    <name evidence="2" type="ORF">G5B37_13770</name>
</gene>
<evidence type="ECO:0008006" key="4">
    <source>
        <dbReference type="Google" id="ProtNLM"/>
    </source>
</evidence>
<sequence length="539" mass="61314">MKNSMTYKHSLVTAILLLCVGFLTAQSTYNESFSVNGDAVVQVNTSHTNVVFETWNKDKVEVEAFVEGENLSEKEKQEIFDNWKFDVLGNSKKVVITSNEGSLWGGYETLGSLDSFDNLGSLINTSSLEALKGLENLEGLGDLFTADFNINVPDIPNVEKMPNWPFSDMKPSIKSGDSYTNYNFNNNGSYTFDRSAYKRDKQAYVNKLNQKYGTNVSVKETDRWLSNLDEWSEDFEKRMEEWGENFGKSFEKNFGPDFEKRMEKWGEEFGEKFGKRMEAWGENFGKDMEKWGAQFEKDAEEWSKQFGGHHEKQEIIDENGNKTTIIRSNSSNLLFDKDHKKVKKTIIIRMPKNTRTDINVRHGEIKMADVSNVKATLNYAALTANSIDGGKTHINASYAPIEVNYWGNGVLAVQYVENCKLNTVDRIRVDSNSSNVIINEVKKEAYIKGFIGSLFINKISPKFTSIDIILDDTNSQIELPSSDYTFYFNGRKSTLQYPKSLQATQSKEYGRILVKGFNKSETSPHSLTINANYSNVKLQ</sequence>
<dbReference type="EMBL" id="CP049057">
    <property type="protein sequence ID" value="QIE60593.1"/>
    <property type="molecule type" value="Genomic_DNA"/>
</dbReference>
<keyword evidence="3" id="KW-1185">Reference proteome</keyword>
<keyword evidence="1" id="KW-0732">Signal</keyword>